<dbReference type="PROSITE" id="PS00162">
    <property type="entry name" value="ALPHA_CA_1"/>
    <property type="match status" value="1"/>
</dbReference>
<dbReference type="Proteomes" id="UP000007306">
    <property type="component" value="Chromosome 6"/>
</dbReference>
<name>I1Q3K7_ORYGL</name>
<dbReference type="InterPro" id="IPR018338">
    <property type="entry name" value="Carbonic_anhydrase_a-class_CS"/>
</dbReference>
<protein>
    <recommendedName>
        <fullName evidence="3">Carbonic anhydrase</fullName>
        <ecNumber evidence="3">4.2.1.1</ecNumber>
    </recommendedName>
</protein>
<dbReference type="InterPro" id="IPR023561">
    <property type="entry name" value="Carbonic_anhydrase_a-class"/>
</dbReference>
<dbReference type="STRING" id="4538.I1Q3K7"/>
<dbReference type="Gramene" id="ORGLA06G0172000.1">
    <property type="protein sequence ID" value="ORGLA06G0172000.1"/>
    <property type="gene ID" value="ORGLA06G0172000"/>
</dbReference>
<dbReference type="SUPFAM" id="SSF51069">
    <property type="entry name" value="Carbonic anhydrase"/>
    <property type="match status" value="1"/>
</dbReference>
<proteinExistence type="inferred from homology"/>
<evidence type="ECO:0000259" key="4">
    <source>
        <dbReference type="PROSITE" id="PS51144"/>
    </source>
</evidence>
<keyword evidence="1 3" id="KW-0479">Metal-binding</keyword>
<comment type="cofactor">
    <cofactor evidence="3">
        <name>Zn(2+)</name>
        <dbReference type="ChEBI" id="CHEBI:29105"/>
    </cofactor>
</comment>
<dbReference type="EC" id="4.2.1.1" evidence="3"/>
<evidence type="ECO:0000256" key="3">
    <source>
        <dbReference type="RuleBase" id="RU367011"/>
    </source>
</evidence>
<reference evidence="5" key="1">
    <citation type="submission" date="2015-06" db="UniProtKB">
        <authorList>
            <consortium name="EnsemblPlants"/>
        </authorList>
    </citation>
    <scope>IDENTIFICATION</scope>
</reference>
<evidence type="ECO:0000256" key="1">
    <source>
        <dbReference type="ARBA" id="ARBA00022723"/>
    </source>
</evidence>
<dbReference type="GO" id="GO:0004089">
    <property type="term" value="F:carbonate dehydratase activity"/>
    <property type="evidence" value="ECO:0007669"/>
    <property type="project" value="UniProtKB-UniRule"/>
</dbReference>
<dbReference type="PANTHER" id="PTHR18952:SF121">
    <property type="entry name" value="CARBONIC ANHYDRASE"/>
    <property type="match status" value="1"/>
</dbReference>
<dbReference type="PROSITE" id="PS51144">
    <property type="entry name" value="ALPHA_CA_2"/>
    <property type="match status" value="1"/>
</dbReference>
<dbReference type="Gene3D" id="3.10.200.10">
    <property type="entry name" value="Alpha carbonic anhydrase"/>
    <property type="match status" value="1"/>
</dbReference>
<dbReference type="HOGENOM" id="CLU_1423557_0_0_1"/>
<dbReference type="PANTHER" id="PTHR18952">
    <property type="entry name" value="CARBONIC ANHYDRASE"/>
    <property type="match status" value="1"/>
</dbReference>
<evidence type="ECO:0000313" key="5">
    <source>
        <dbReference type="EnsemblPlants" id="ORGLA06G0172000.1"/>
    </source>
</evidence>
<keyword evidence="3" id="KW-0456">Lyase</keyword>
<reference evidence="5 6" key="2">
    <citation type="submission" date="2018-04" db="EMBL/GenBank/DDBJ databases">
        <title>OglaRS2 (Oryza glaberrima Reference Sequence Version 2).</title>
        <authorList>
            <person name="Zhang J."/>
            <person name="Kudrna D."/>
            <person name="Lee S."/>
            <person name="Talag J."/>
            <person name="Rajasekar S."/>
            <person name="Wing R.A."/>
        </authorList>
    </citation>
    <scope>NUCLEOTIDE SEQUENCE [LARGE SCALE GENOMIC DNA]</scope>
    <source>
        <strain evidence="5 6">cv. IRGC 96717</strain>
    </source>
</reference>
<feature type="domain" description="Alpha-carbonic anhydrase" evidence="4">
    <location>
        <begin position="1"/>
        <end position="191"/>
    </location>
</feature>
<comment type="similarity">
    <text evidence="3">Belongs to the alpha-carbonic anhydrase family.</text>
</comment>
<dbReference type="GO" id="GO:0008270">
    <property type="term" value="F:zinc ion binding"/>
    <property type="evidence" value="ECO:0007669"/>
    <property type="project" value="UniProtKB-UniRule"/>
</dbReference>
<dbReference type="InterPro" id="IPR036398">
    <property type="entry name" value="CA_dom_sf"/>
</dbReference>
<dbReference type="AlphaFoldDB" id="I1Q3K7"/>
<dbReference type="InterPro" id="IPR001148">
    <property type="entry name" value="CA_dom"/>
</dbReference>
<accession>I1Q3K7</accession>
<keyword evidence="2 3" id="KW-0862">Zinc</keyword>
<evidence type="ECO:0000256" key="2">
    <source>
        <dbReference type="ARBA" id="ARBA00022833"/>
    </source>
</evidence>
<comment type="function">
    <text evidence="3">Reversible hydration of carbon dioxide.</text>
</comment>
<sequence>MVRFDGDAGGVVVDAEAYALRQMHWHSPSEHAVDGRRYDLELHMLHQSETRDGRYAVVAQLFDIGHRRDATLDMVITLCSTSSTIYTILVTSNTIDLTDKVNPAQEKNTAVEEDYEKVYRCNGIANIYRSGTFNTKYDTPYRYDDISMIRAARVAAAGGAPLREVVHDGDTGRQSNTNSSKTACQIFMFIA</sequence>
<dbReference type="eggNOG" id="KOG0382">
    <property type="taxonomic scope" value="Eukaryota"/>
</dbReference>
<dbReference type="Pfam" id="PF00194">
    <property type="entry name" value="Carb_anhydrase"/>
    <property type="match status" value="1"/>
</dbReference>
<comment type="catalytic activity">
    <reaction evidence="3">
        <text>hydrogencarbonate + H(+) = CO2 + H2O</text>
        <dbReference type="Rhea" id="RHEA:10748"/>
        <dbReference type="ChEBI" id="CHEBI:15377"/>
        <dbReference type="ChEBI" id="CHEBI:15378"/>
        <dbReference type="ChEBI" id="CHEBI:16526"/>
        <dbReference type="ChEBI" id="CHEBI:17544"/>
        <dbReference type="EC" id="4.2.1.1"/>
    </reaction>
</comment>
<evidence type="ECO:0000313" key="6">
    <source>
        <dbReference type="Proteomes" id="UP000007306"/>
    </source>
</evidence>
<organism evidence="5 6">
    <name type="scientific">Oryza glaberrima</name>
    <name type="common">African rice</name>
    <dbReference type="NCBI Taxonomy" id="4538"/>
    <lineage>
        <taxon>Eukaryota</taxon>
        <taxon>Viridiplantae</taxon>
        <taxon>Streptophyta</taxon>
        <taxon>Embryophyta</taxon>
        <taxon>Tracheophyta</taxon>
        <taxon>Spermatophyta</taxon>
        <taxon>Magnoliopsida</taxon>
        <taxon>Liliopsida</taxon>
        <taxon>Poales</taxon>
        <taxon>Poaceae</taxon>
        <taxon>BOP clade</taxon>
        <taxon>Oryzoideae</taxon>
        <taxon>Oryzeae</taxon>
        <taxon>Oryzinae</taxon>
        <taxon>Oryza</taxon>
    </lineage>
</organism>
<dbReference type="EnsemblPlants" id="ORGLA06G0172000.1">
    <property type="protein sequence ID" value="ORGLA06G0172000.1"/>
    <property type="gene ID" value="ORGLA06G0172000"/>
</dbReference>
<keyword evidence="6" id="KW-1185">Reference proteome</keyword>
<dbReference type="GO" id="GO:0006730">
    <property type="term" value="P:one-carbon metabolic process"/>
    <property type="evidence" value="ECO:0007669"/>
    <property type="project" value="TreeGrafter"/>
</dbReference>